<dbReference type="InterPro" id="IPR008266">
    <property type="entry name" value="Tyr_kinase_AS"/>
</dbReference>
<dbReference type="GO" id="GO:0004674">
    <property type="term" value="F:protein serine/threonine kinase activity"/>
    <property type="evidence" value="ECO:0007669"/>
    <property type="project" value="UniProtKB-KW"/>
</dbReference>
<dbReference type="CDD" id="cd14014">
    <property type="entry name" value="STKc_PknB_like"/>
    <property type="match status" value="1"/>
</dbReference>
<gene>
    <name evidence="7" type="ORF">MNBD_ALPHA07-1601</name>
</gene>
<dbReference type="PANTHER" id="PTHR43289:SF34">
    <property type="entry name" value="SERINE_THREONINE-PROTEIN KINASE YBDM-RELATED"/>
    <property type="match status" value="1"/>
</dbReference>
<accession>A0A3B0RFV3</accession>
<organism evidence="7">
    <name type="scientific">hydrothermal vent metagenome</name>
    <dbReference type="NCBI Taxonomy" id="652676"/>
    <lineage>
        <taxon>unclassified sequences</taxon>
        <taxon>metagenomes</taxon>
        <taxon>ecological metagenomes</taxon>
    </lineage>
</organism>
<dbReference type="AlphaFoldDB" id="A0A3B0RFV3"/>
<dbReference type="GO" id="GO:0005524">
    <property type="term" value="F:ATP binding"/>
    <property type="evidence" value="ECO:0007669"/>
    <property type="project" value="UniProtKB-KW"/>
</dbReference>
<dbReference type="Pfam" id="PF00069">
    <property type="entry name" value="Pkinase"/>
    <property type="match status" value="1"/>
</dbReference>
<keyword evidence="7" id="KW-0723">Serine/threonine-protein kinase</keyword>
<evidence type="ECO:0000256" key="5">
    <source>
        <dbReference type="SAM" id="MobiDB-lite"/>
    </source>
</evidence>
<feature type="compositionally biased region" description="Low complexity" evidence="5">
    <location>
        <begin position="426"/>
        <end position="449"/>
    </location>
</feature>
<evidence type="ECO:0000256" key="2">
    <source>
        <dbReference type="ARBA" id="ARBA00022741"/>
    </source>
</evidence>
<dbReference type="InterPro" id="IPR011009">
    <property type="entry name" value="Kinase-like_dom_sf"/>
</dbReference>
<dbReference type="Gene3D" id="3.30.200.20">
    <property type="entry name" value="Phosphorylase Kinase, domain 1"/>
    <property type="match status" value="1"/>
</dbReference>
<proteinExistence type="predicted"/>
<evidence type="ECO:0000313" key="7">
    <source>
        <dbReference type="EMBL" id="VAV87716.1"/>
    </source>
</evidence>
<keyword evidence="2" id="KW-0547">Nucleotide-binding</keyword>
<sequence>MTDAIDSEDTSDFDEFQDELKPGTQLLQGQYTIDKYLNSGGFAITYLARDSLDRQVVIKECFPGSFCRRSRALVQARSRAHQNEYKAIVRLFIQEARGLAKLSHPNIVGVHQVFEDNSTAYMALDLIKGRDLLDTLEDETGQLTPIQVTGILKKILGAIKYMHDQNVLHRDISPDNILLNEDLEPILIDFGAAREQASKVGKVLSALRVVKDGYSPQEFYVSGSIQGPSSDLYALGATFYHLITGDIPPDSQIRLASAAAREPDPYKPLHGNIMGYDDIFLMAIDKSLRLMPKDRLQTAEEWLAKIDHKDFVKTESADDDVTATVAQIMQQPGVAAPPPPKAKPKPKPVTATPQPVKGAPAAGNPAKNRLDEIANEMASEASEKKKSAGKIIAGMAVAAALAGAVVYTQTDLLIEAPGNDTGLGDSEISSSDTSPQTSASSNDTTDASAPVDPEAGTDGIETTVAQPSDSETTSPLEHVPDTGGTTEEPETMAPVGTDQGVSVAQAPEATAKSEVLTSFTPVDFDDAEIALTEPKITEITEVSLVLPRIQGLKVSDSGLGLSAALSEPVAADAVSFGLEASGVAPAFGADIEQSLPEQTLDTGLSLSSGDNALTIPKSVQPALGVTNLAALETQVPKAEPKILTAPIALSSIITPTTYLTTSWTAQLPFEADESNGVTIKRVKSGADAWMEEGMTIATLNGEPVETIADISRILERVVTENDAATIAVTFGTEDAAGVVAQHDATLKALGISTLDDGTVFETIFESGIWKTMVAAVPDNNTGEFIVGDIVIGNVDVKKKIEGRNTLVEILNQGFSTGQNSLRFIVDRNGSNWFATIRVSQVGGYQKTSLSNSNSGD</sequence>
<keyword evidence="4" id="KW-0067">ATP-binding</keyword>
<dbReference type="PROSITE" id="PS50011">
    <property type="entry name" value="PROTEIN_KINASE_DOM"/>
    <property type="match status" value="1"/>
</dbReference>
<dbReference type="EMBL" id="UOEG01000013">
    <property type="protein sequence ID" value="VAV87716.1"/>
    <property type="molecule type" value="Genomic_DNA"/>
</dbReference>
<keyword evidence="3 7" id="KW-0418">Kinase</keyword>
<feature type="domain" description="Protein kinase" evidence="6">
    <location>
        <begin position="31"/>
        <end position="311"/>
    </location>
</feature>
<feature type="region of interest" description="Disordered" evidence="5">
    <location>
        <begin position="330"/>
        <end position="367"/>
    </location>
</feature>
<dbReference type="PROSITE" id="PS00109">
    <property type="entry name" value="PROTEIN_KINASE_TYR"/>
    <property type="match status" value="1"/>
</dbReference>
<feature type="compositionally biased region" description="Polar residues" evidence="5">
    <location>
        <begin position="463"/>
        <end position="475"/>
    </location>
</feature>
<dbReference type="Gene3D" id="1.10.510.10">
    <property type="entry name" value="Transferase(Phosphotransferase) domain 1"/>
    <property type="match status" value="1"/>
</dbReference>
<reference evidence="7" key="1">
    <citation type="submission" date="2018-06" db="EMBL/GenBank/DDBJ databases">
        <authorList>
            <person name="Zhirakovskaya E."/>
        </authorList>
    </citation>
    <scope>NUCLEOTIDE SEQUENCE</scope>
</reference>
<evidence type="ECO:0000256" key="1">
    <source>
        <dbReference type="ARBA" id="ARBA00022679"/>
    </source>
</evidence>
<dbReference type="SUPFAM" id="SSF56112">
    <property type="entry name" value="Protein kinase-like (PK-like)"/>
    <property type="match status" value="1"/>
</dbReference>
<name>A0A3B0RFV3_9ZZZZ</name>
<keyword evidence="1" id="KW-0808">Transferase</keyword>
<feature type="compositionally biased region" description="Low complexity" evidence="5">
    <location>
        <begin position="348"/>
        <end position="357"/>
    </location>
</feature>
<dbReference type="InterPro" id="IPR000719">
    <property type="entry name" value="Prot_kinase_dom"/>
</dbReference>
<evidence type="ECO:0000259" key="6">
    <source>
        <dbReference type="PROSITE" id="PS50011"/>
    </source>
</evidence>
<evidence type="ECO:0000256" key="4">
    <source>
        <dbReference type="ARBA" id="ARBA00022840"/>
    </source>
</evidence>
<evidence type="ECO:0000256" key="3">
    <source>
        <dbReference type="ARBA" id="ARBA00022777"/>
    </source>
</evidence>
<feature type="region of interest" description="Disordered" evidence="5">
    <location>
        <begin position="418"/>
        <end position="495"/>
    </location>
</feature>
<protein>
    <submittedName>
        <fullName evidence="7">Serine/threonine protein kinase</fullName>
    </submittedName>
</protein>
<dbReference type="PANTHER" id="PTHR43289">
    <property type="entry name" value="MITOGEN-ACTIVATED PROTEIN KINASE KINASE KINASE 20-RELATED"/>
    <property type="match status" value="1"/>
</dbReference>